<gene>
    <name evidence="1" type="ORF">H6G74_13610</name>
</gene>
<accession>A0ABR8FW14</accession>
<keyword evidence="2" id="KW-1185">Reference proteome</keyword>
<sequence>MPGSKITLDPIKVNEVFTEGSNQVGNGKIETNLINPSLPTPTLTTIVDRTIQKIWQLELTEAQDETQISVSYSVNSDQGTENSLSKEGISEEIKVVSITPINPTLDPNSAKRILEGGATFRLDFSDIKTSGSYSGILKVTFTGI</sequence>
<evidence type="ECO:0000313" key="2">
    <source>
        <dbReference type="Proteomes" id="UP000603457"/>
    </source>
</evidence>
<comment type="caution">
    <text evidence="1">The sequence shown here is derived from an EMBL/GenBank/DDBJ whole genome shotgun (WGS) entry which is preliminary data.</text>
</comment>
<organism evidence="1 2">
    <name type="scientific">Nostoc spongiaeforme FACHB-130</name>
    <dbReference type="NCBI Taxonomy" id="1357510"/>
    <lineage>
        <taxon>Bacteria</taxon>
        <taxon>Bacillati</taxon>
        <taxon>Cyanobacteriota</taxon>
        <taxon>Cyanophyceae</taxon>
        <taxon>Nostocales</taxon>
        <taxon>Nostocaceae</taxon>
        <taxon>Nostoc</taxon>
    </lineage>
</organism>
<protein>
    <submittedName>
        <fullName evidence="1">Uncharacterized protein</fullName>
    </submittedName>
</protein>
<name>A0ABR8FW14_9NOSO</name>
<proteinExistence type="predicted"/>
<dbReference type="EMBL" id="JACJTB010000015">
    <property type="protein sequence ID" value="MBD2595359.1"/>
    <property type="molecule type" value="Genomic_DNA"/>
</dbReference>
<dbReference type="Proteomes" id="UP000603457">
    <property type="component" value="Unassembled WGS sequence"/>
</dbReference>
<dbReference type="RefSeq" id="WP_190968166.1">
    <property type="nucleotide sequence ID" value="NZ_JACJTB010000015.1"/>
</dbReference>
<evidence type="ECO:0000313" key="1">
    <source>
        <dbReference type="EMBL" id="MBD2595359.1"/>
    </source>
</evidence>
<reference evidence="1 2" key="1">
    <citation type="journal article" date="2020" name="ISME J.">
        <title>Comparative genomics reveals insights into cyanobacterial evolution and habitat adaptation.</title>
        <authorList>
            <person name="Chen M.Y."/>
            <person name="Teng W.K."/>
            <person name="Zhao L."/>
            <person name="Hu C.X."/>
            <person name="Zhou Y.K."/>
            <person name="Han B.P."/>
            <person name="Song L.R."/>
            <person name="Shu W.S."/>
        </authorList>
    </citation>
    <scope>NUCLEOTIDE SEQUENCE [LARGE SCALE GENOMIC DNA]</scope>
    <source>
        <strain evidence="1 2">FACHB-130</strain>
    </source>
</reference>